<accession>A0A1H7BEU4</accession>
<feature type="chain" id="PRO_5011765916" evidence="8">
    <location>
        <begin position="40"/>
        <end position="393"/>
    </location>
</feature>
<dbReference type="PANTHER" id="PTHR40079:SF4">
    <property type="entry name" value="GH26 DOMAIN-CONTAINING PROTEIN-RELATED"/>
    <property type="match status" value="1"/>
</dbReference>
<evidence type="ECO:0000256" key="1">
    <source>
        <dbReference type="ARBA" id="ARBA00007754"/>
    </source>
</evidence>
<protein>
    <submittedName>
        <fullName evidence="10">Mannan endo-1,4-beta-mannosidase</fullName>
    </submittedName>
</protein>
<evidence type="ECO:0000256" key="5">
    <source>
        <dbReference type="PIRSR" id="PIRSR018168-2"/>
    </source>
</evidence>
<keyword evidence="11" id="KW-1185">Reference proteome</keyword>
<dbReference type="PROSITE" id="PS51764">
    <property type="entry name" value="GH26"/>
    <property type="match status" value="1"/>
</dbReference>
<dbReference type="PRINTS" id="PR00739">
    <property type="entry name" value="GLHYDRLASE26"/>
</dbReference>
<dbReference type="STRING" id="408657.SAMN04487995_6141"/>
<feature type="domain" description="GH26" evidence="9">
    <location>
        <begin position="51"/>
        <end position="385"/>
    </location>
</feature>
<feature type="signal peptide" evidence="8">
    <location>
        <begin position="1"/>
        <end position="39"/>
    </location>
</feature>
<dbReference type="Pfam" id="PF02156">
    <property type="entry name" value="Glyco_hydro_26"/>
    <property type="match status" value="1"/>
</dbReference>
<sequence length="393" mass="44630">MPFQFILVQQYLFQMHIQFKINKIAIALAALMTMSVTMACAQKLIDPKATKETAALYRNMHGLAKKHTLFGHQDATDYGHGWRDEPGRSDVKSVVGSHPAVIGVDIAPLTGRSAESIKKSEDRLRKLVTDTYARGGITTLSWHFSNPVSGGGFYWKDSVSLPAVKYIVPGGKNHEDYKVILQGLAGWFKSLKGAEGEAIPLIFRPYHEFDGDWFWWGKAHCTPDEFKSLWQFTAGYLRDSLDVHNLIYSFSPDNKFNTVAEFTERYPGNDWVDLVGMDNYGDMGRDGKYNLEQAIKKLKIVNDFALENKKLAAMTETGLESIVNPVWYTDVLLKVLQKNKLNLAYVLVWRNDTQSPTHYYAPFPGHPAVPDFKKFYDDKYTLFEGDLKNIYGK</sequence>
<comment type="similarity">
    <text evidence="1 7">Belongs to the glycosyl hydrolase 26 family.</text>
</comment>
<dbReference type="Proteomes" id="UP000199532">
    <property type="component" value="Unassembled WGS sequence"/>
</dbReference>
<evidence type="ECO:0000313" key="11">
    <source>
        <dbReference type="Proteomes" id="UP000199532"/>
    </source>
</evidence>
<dbReference type="PANTHER" id="PTHR40079">
    <property type="entry name" value="MANNAN ENDO-1,4-BETA-MANNOSIDASE E-RELATED"/>
    <property type="match status" value="1"/>
</dbReference>
<evidence type="ECO:0000256" key="3">
    <source>
        <dbReference type="ARBA" id="ARBA00023295"/>
    </source>
</evidence>
<dbReference type="GO" id="GO:0016985">
    <property type="term" value="F:mannan endo-1,4-beta-mannosidase activity"/>
    <property type="evidence" value="ECO:0007669"/>
    <property type="project" value="InterPro"/>
</dbReference>
<feature type="binding site" evidence="5">
    <location>
        <position position="280"/>
    </location>
    <ligand>
        <name>substrate</name>
    </ligand>
</feature>
<gene>
    <name evidence="10" type="ORF">SAMN04487995_6141</name>
</gene>
<reference evidence="10 11" key="1">
    <citation type="submission" date="2016-10" db="EMBL/GenBank/DDBJ databases">
        <authorList>
            <person name="de Groot N.N."/>
        </authorList>
    </citation>
    <scope>NUCLEOTIDE SEQUENCE [LARGE SCALE GENOMIC DNA]</scope>
    <source>
        <strain evidence="10 11">DSM 19938</strain>
    </source>
</reference>
<feature type="active site" description="Proton donor" evidence="4 7">
    <location>
        <position position="208"/>
    </location>
</feature>
<keyword evidence="2 7" id="KW-0378">Hydrolase</keyword>
<proteinExistence type="inferred from homology"/>
<keyword evidence="3 7" id="KW-0326">Glycosidase</keyword>
<feature type="active site" description="Nucleophile" evidence="4 7">
    <location>
        <position position="316"/>
    </location>
</feature>
<dbReference type="EMBL" id="FNXY01000013">
    <property type="protein sequence ID" value="SEJ72730.1"/>
    <property type="molecule type" value="Genomic_DNA"/>
</dbReference>
<dbReference type="PIRSF" id="PIRSF018168">
    <property type="entry name" value="Mannan-1_4-beta-mannosidase"/>
    <property type="match status" value="1"/>
</dbReference>
<feature type="site" description="Plays an important role in maintaining the position of the catalytic nucleophile" evidence="6">
    <location>
        <position position="207"/>
    </location>
</feature>
<evidence type="ECO:0000313" key="10">
    <source>
        <dbReference type="EMBL" id="SEJ72730.1"/>
    </source>
</evidence>
<dbReference type="InterPro" id="IPR000805">
    <property type="entry name" value="Glyco_hydro_26"/>
</dbReference>
<dbReference type="SUPFAM" id="SSF51445">
    <property type="entry name" value="(Trans)glycosidases"/>
    <property type="match status" value="1"/>
</dbReference>
<dbReference type="Gene3D" id="3.20.20.80">
    <property type="entry name" value="Glycosidases"/>
    <property type="match status" value="1"/>
</dbReference>
<evidence type="ECO:0000256" key="6">
    <source>
        <dbReference type="PIRSR" id="PIRSR018168-3"/>
    </source>
</evidence>
<evidence type="ECO:0000256" key="2">
    <source>
        <dbReference type="ARBA" id="ARBA00022801"/>
    </source>
</evidence>
<organism evidence="10 11">
    <name type="scientific">Dyadobacter koreensis</name>
    <dbReference type="NCBI Taxonomy" id="408657"/>
    <lineage>
        <taxon>Bacteria</taxon>
        <taxon>Pseudomonadati</taxon>
        <taxon>Bacteroidota</taxon>
        <taxon>Cytophagia</taxon>
        <taxon>Cytophagales</taxon>
        <taxon>Spirosomataceae</taxon>
        <taxon>Dyadobacter</taxon>
    </lineage>
</organism>
<dbReference type="InterPro" id="IPR016714">
    <property type="entry name" value="MANB/E"/>
</dbReference>
<name>A0A1H7BEU4_9BACT</name>
<feature type="binding site" evidence="5">
    <location>
        <position position="143"/>
    </location>
    <ligand>
        <name>substrate</name>
    </ligand>
</feature>
<dbReference type="GO" id="GO:0006080">
    <property type="term" value="P:substituted mannan metabolic process"/>
    <property type="evidence" value="ECO:0007669"/>
    <property type="project" value="InterPro"/>
</dbReference>
<evidence type="ECO:0000256" key="7">
    <source>
        <dbReference type="PROSITE-ProRule" id="PRU01100"/>
    </source>
</evidence>
<feature type="binding site" evidence="5">
    <location>
        <position position="213"/>
    </location>
    <ligand>
        <name>substrate</name>
    </ligand>
</feature>
<keyword evidence="8" id="KW-0732">Signal</keyword>
<evidence type="ECO:0000256" key="4">
    <source>
        <dbReference type="PIRSR" id="PIRSR018168-1"/>
    </source>
</evidence>
<dbReference type="AlphaFoldDB" id="A0A1H7BEU4"/>
<dbReference type="InterPro" id="IPR022790">
    <property type="entry name" value="GH26_dom"/>
</dbReference>
<evidence type="ECO:0000256" key="8">
    <source>
        <dbReference type="SAM" id="SignalP"/>
    </source>
</evidence>
<evidence type="ECO:0000259" key="9">
    <source>
        <dbReference type="PROSITE" id="PS51764"/>
    </source>
</evidence>
<dbReference type="InterPro" id="IPR017853">
    <property type="entry name" value="GH"/>
</dbReference>